<dbReference type="HOGENOM" id="CLU_149197_2_0_9"/>
<dbReference type="AlphaFoldDB" id="G5IBB1"/>
<evidence type="ECO:0000313" key="3">
    <source>
        <dbReference type="Proteomes" id="UP000005384"/>
    </source>
</evidence>
<sequence>MESSKLKVIVRSLLFSYILSGILLVVISFALYKLRWKESQVQMAVNAVYIFSCLAGGFLMGKGFRQKRFFCGFLAGILYFAVLFLVSLCLKRGIAATPTQLFTVMGMCVASGVVGGVLS</sequence>
<dbReference type="InterPro" id="IPR023804">
    <property type="entry name" value="DUF3792_TM"/>
</dbReference>
<organism evidence="2 3">
    <name type="scientific">Hungatella hathewayi WAL-18680</name>
    <dbReference type="NCBI Taxonomy" id="742737"/>
    <lineage>
        <taxon>Bacteria</taxon>
        <taxon>Bacillati</taxon>
        <taxon>Bacillota</taxon>
        <taxon>Clostridia</taxon>
        <taxon>Lachnospirales</taxon>
        <taxon>Lachnospiraceae</taxon>
        <taxon>Hungatella</taxon>
    </lineage>
</organism>
<dbReference type="NCBIfam" id="TIGR04086">
    <property type="entry name" value="TIGR04086_membr"/>
    <property type="match status" value="1"/>
</dbReference>
<evidence type="ECO:0000256" key="1">
    <source>
        <dbReference type="SAM" id="Phobius"/>
    </source>
</evidence>
<reference evidence="2 3" key="1">
    <citation type="submission" date="2011-08" db="EMBL/GenBank/DDBJ databases">
        <title>The Genome Sequence of Clostridium hathewayi WAL-18680.</title>
        <authorList>
            <consortium name="The Broad Institute Genome Sequencing Platform"/>
            <person name="Earl A."/>
            <person name="Ward D."/>
            <person name="Feldgarden M."/>
            <person name="Gevers D."/>
            <person name="Finegold S.M."/>
            <person name="Summanen P.H."/>
            <person name="Molitoris D.R."/>
            <person name="Song M."/>
            <person name="Daigneault M."/>
            <person name="Allen-Vercoe E."/>
            <person name="Young S.K."/>
            <person name="Zeng Q."/>
            <person name="Gargeya S."/>
            <person name="Fitzgerald M."/>
            <person name="Haas B."/>
            <person name="Abouelleil A."/>
            <person name="Alvarado L."/>
            <person name="Arachchi H.M."/>
            <person name="Berlin A."/>
            <person name="Brown A."/>
            <person name="Chapman S.B."/>
            <person name="Chen Z."/>
            <person name="Dunbar C."/>
            <person name="Freedman E."/>
            <person name="Gearin G."/>
            <person name="Gellesch M."/>
            <person name="Goldberg J."/>
            <person name="Griggs A."/>
            <person name="Gujja S."/>
            <person name="Heiman D."/>
            <person name="Howarth C."/>
            <person name="Larson L."/>
            <person name="Lui A."/>
            <person name="MacDonald P.J.P."/>
            <person name="Montmayeur A."/>
            <person name="Murphy C."/>
            <person name="Neiman D."/>
            <person name="Pearson M."/>
            <person name="Priest M."/>
            <person name="Roberts A."/>
            <person name="Saif S."/>
            <person name="Shea T."/>
            <person name="Shenoy N."/>
            <person name="Sisk P."/>
            <person name="Stolte C."/>
            <person name="Sykes S."/>
            <person name="Wortman J."/>
            <person name="Nusbaum C."/>
            <person name="Birren B."/>
        </authorList>
    </citation>
    <scope>NUCLEOTIDE SEQUENCE [LARGE SCALE GENOMIC DNA]</scope>
    <source>
        <strain evidence="2 3">WAL-18680</strain>
    </source>
</reference>
<protein>
    <recommendedName>
        <fullName evidence="4">TIGR04086 family membrane protein</fullName>
    </recommendedName>
</protein>
<gene>
    <name evidence="2" type="ORF">HMPREF9473_00833</name>
</gene>
<feature type="transmembrane region" description="Helical" evidence="1">
    <location>
        <begin position="100"/>
        <end position="118"/>
    </location>
</feature>
<name>G5IBB1_9FIRM</name>
<dbReference type="EMBL" id="ADLN01000006">
    <property type="protein sequence ID" value="EHI61218.1"/>
    <property type="molecule type" value="Genomic_DNA"/>
</dbReference>
<keyword evidence="3" id="KW-1185">Reference proteome</keyword>
<evidence type="ECO:0000313" key="2">
    <source>
        <dbReference type="EMBL" id="EHI61218.1"/>
    </source>
</evidence>
<dbReference type="Pfam" id="PF12670">
    <property type="entry name" value="DUF3792"/>
    <property type="match status" value="1"/>
</dbReference>
<feature type="transmembrane region" description="Helical" evidence="1">
    <location>
        <begin position="12"/>
        <end position="32"/>
    </location>
</feature>
<keyword evidence="1" id="KW-0472">Membrane</keyword>
<dbReference type="RefSeq" id="WP_006778819.1">
    <property type="nucleotide sequence ID" value="NZ_CP040506.1"/>
</dbReference>
<evidence type="ECO:0008006" key="4">
    <source>
        <dbReference type="Google" id="ProtNLM"/>
    </source>
</evidence>
<proteinExistence type="predicted"/>
<keyword evidence="1" id="KW-0812">Transmembrane</keyword>
<dbReference type="Proteomes" id="UP000005384">
    <property type="component" value="Unassembled WGS sequence"/>
</dbReference>
<keyword evidence="1" id="KW-1133">Transmembrane helix</keyword>
<comment type="caution">
    <text evidence="2">The sequence shown here is derived from an EMBL/GenBank/DDBJ whole genome shotgun (WGS) entry which is preliminary data.</text>
</comment>
<dbReference type="PATRIC" id="fig|742737.3.peg.828"/>
<accession>G5IBB1</accession>
<feature type="transmembrane region" description="Helical" evidence="1">
    <location>
        <begin position="73"/>
        <end position="94"/>
    </location>
</feature>
<dbReference type="OrthoDB" id="1779887at2"/>
<feature type="transmembrane region" description="Helical" evidence="1">
    <location>
        <begin position="44"/>
        <end position="61"/>
    </location>
</feature>